<accession>A0A366FSN4</accession>
<evidence type="ECO:0000259" key="7">
    <source>
        <dbReference type="Pfam" id="PF00535"/>
    </source>
</evidence>
<dbReference type="GO" id="GO:0004582">
    <property type="term" value="F:dolichyl-phosphate beta-D-mannosyltransferase activity"/>
    <property type="evidence" value="ECO:0007669"/>
    <property type="project" value="InterPro"/>
</dbReference>
<dbReference type="Gene3D" id="3.90.550.10">
    <property type="entry name" value="Spore Coat Polysaccharide Biosynthesis Protein SpsA, Chain A"/>
    <property type="match status" value="1"/>
</dbReference>
<dbReference type="Proteomes" id="UP000253529">
    <property type="component" value="Unassembled WGS sequence"/>
</dbReference>
<comment type="caution">
    <text evidence="9">The sequence shown here is derived from an EMBL/GenBank/DDBJ whole genome shotgun (WGS) entry which is preliminary data.</text>
</comment>
<reference evidence="9 10" key="1">
    <citation type="submission" date="2018-06" db="EMBL/GenBank/DDBJ databases">
        <title>Genomic Encyclopedia of Type Strains, Phase IV (KMG-IV): sequencing the most valuable type-strain genomes for metagenomic binning, comparative biology and taxonomic classification.</title>
        <authorList>
            <person name="Goeker M."/>
        </authorList>
    </citation>
    <scope>NUCLEOTIDE SEQUENCE [LARGE SCALE GENOMIC DNA]</scope>
    <source>
        <strain evidence="9 10">DSM 24875</strain>
    </source>
</reference>
<name>A0A366FSN4_9HYPH</name>
<keyword evidence="2 9" id="KW-0808">Transferase</keyword>
<evidence type="ECO:0000256" key="4">
    <source>
        <dbReference type="ARBA" id="ARBA00022989"/>
    </source>
</evidence>
<feature type="transmembrane region" description="Helical" evidence="6">
    <location>
        <begin position="315"/>
        <end position="337"/>
    </location>
</feature>
<dbReference type="InterPro" id="IPR029044">
    <property type="entry name" value="Nucleotide-diphossugar_trans"/>
</dbReference>
<keyword evidence="5 6" id="KW-0472">Membrane</keyword>
<feature type="transmembrane region" description="Helical" evidence="6">
    <location>
        <begin position="247"/>
        <end position="271"/>
    </location>
</feature>
<evidence type="ECO:0000313" key="10">
    <source>
        <dbReference type="Proteomes" id="UP000253529"/>
    </source>
</evidence>
<evidence type="ECO:0000256" key="1">
    <source>
        <dbReference type="ARBA" id="ARBA00004141"/>
    </source>
</evidence>
<dbReference type="InterPro" id="IPR001173">
    <property type="entry name" value="Glyco_trans_2-like"/>
</dbReference>
<organism evidence="9 10">
    <name type="scientific">Roseiarcus fermentans</name>
    <dbReference type="NCBI Taxonomy" id="1473586"/>
    <lineage>
        <taxon>Bacteria</taxon>
        <taxon>Pseudomonadati</taxon>
        <taxon>Pseudomonadota</taxon>
        <taxon>Alphaproteobacteria</taxon>
        <taxon>Hyphomicrobiales</taxon>
        <taxon>Roseiarcaceae</taxon>
        <taxon>Roseiarcus</taxon>
    </lineage>
</organism>
<dbReference type="RefSeq" id="WP_245427287.1">
    <property type="nucleotide sequence ID" value="NZ_QNRK01000003.1"/>
</dbReference>
<keyword evidence="4 6" id="KW-1133">Transmembrane helix</keyword>
<evidence type="ECO:0000313" key="9">
    <source>
        <dbReference type="EMBL" id="RBP17156.1"/>
    </source>
</evidence>
<feature type="transmembrane region" description="Helical" evidence="6">
    <location>
        <begin position="343"/>
        <end position="361"/>
    </location>
</feature>
<sequence>MNSDLMPASVSPTVSVIVPTYRESANVPALFERMKAVLDGLPWEMIVVDDDSPDGTADIAFAIAASDRRMRCLRRVNRTGLAGAVIEGWMASSADFVAVIDGDLQHDETILPKMYGLIEAGAGDLAVGTRIREEAEGGLSPSRQALSDLGKWVFHRIAGTAVSDPMSGFFMIRRDVVARLAPRLSPDGFKILVDVVLSAGGGLRIVEVPYRFRKRTAGESKLTPLVGLDFLGLVIHHATGGALPVRFVLFALIGLVGLGVHILVLSAYRTLVGPADFQAAQIVATIVAMGSNFVLNNEITYRTHRYRGPGMIGGFVAFALACGVGALANIDVASMLYRSHQTWWLSGLSGAALSVVWNYAVSSRLVWRPRRGR</sequence>
<keyword evidence="10" id="KW-1185">Reference proteome</keyword>
<feature type="transmembrane region" description="Helical" evidence="6">
    <location>
        <begin position="277"/>
        <end position="295"/>
    </location>
</feature>
<evidence type="ECO:0000256" key="5">
    <source>
        <dbReference type="ARBA" id="ARBA00023136"/>
    </source>
</evidence>
<keyword evidence="9" id="KW-0328">Glycosyltransferase</keyword>
<evidence type="ECO:0000256" key="6">
    <source>
        <dbReference type="SAM" id="Phobius"/>
    </source>
</evidence>
<dbReference type="PANTHER" id="PTHR48090">
    <property type="entry name" value="UNDECAPRENYL-PHOSPHATE 4-DEOXY-4-FORMAMIDO-L-ARABINOSE TRANSFERASE-RELATED"/>
    <property type="match status" value="1"/>
</dbReference>
<dbReference type="Pfam" id="PF04138">
    <property type="entry name" value="GtrA_DPMS_TM"/>
    <property type="match status" value="1"/>
</dbReference>
<dbReference type="GO" id="GO:0016020">
    <property type="term" value="C:membrane"/>
    <property type="evidence" value="ECO:0007669"/>
    <property type="project" value="UniProtKB-SubCell"/>
</dbReference>
<proteinExistence type="predicted"/>
<dbReference type="InterPro" id="IPR039528">
    <property type="entry name" value="DPM1-like"/>
</dbReference>
<dbReference type="Pfam" id="PF00535">
    <property type="entry name" value="Glycos_transf_2"/>
    <property type="match status" value="1"/>
</dbReference>
<protein>
    <submittedName>
        <fullName evidence="9">Dolichol-phosphate mannosyltransferase</fullName>
    </submittedName>
</protein>
<dbReference type="CDD" id="cd06442">
    <property type="entry name" value="DPM1_like"/>
    <property type="match status" value="1"/>
</dbReference>
<comment type="subcellular location">
    <subcellularLocation>
        <location evidence="1">Membrane</location>
        <topology evidence="1">Multi-pass membrane protein</topology>
    </subcellularLocation>
</comment>
<evidence type="ECO:0000256" key="3">
    <source>
        <dbReference type="ARBA" id="ARBA00022692"/>
    </source>
</evidence>
<evidence type="ECO:0000256" key="2">
    <source>
        <dbReference type="ARBA" id="ARBA00022679"/>
    </source>
</evidence>
<dbReference type="SUPFAM" id="SSF53448">
    <property type="entry name" value="Nucleotide-diphospho-sugar transferases"/>
    <property type="match status" value="1"/>
</dbReference>
<dbReference type="InterPro" id="IPR050256">
    <property type="entry name" value="Glycosyltransferase_2"/>
</dbReference>
<evidence type="ECO:0000259" key="8">
    <source>
        <dbReference type="Pfam" id="PF04138"/>
    </source>
</evidence>
<keyword evidence="3 6" id="KW-0812">Transmembrane</keyword>
<dbReference type="EMBL" id="QNRK01000003">
    <property type="protein sequence ID" value="RBP17156.1"/>
    <property type="molecule type" value="Genomic_DNA"/>
</dbReference>
<feature type="domain" description="GtrA/DPMS transmembrane" evidence="8">
    <location>
        <begin position="250"/>
        <end position="367"/>
    </location>
</feature>
<feature type="domain" description="Glycosyltransferase 2-like" evidence="7">
    <location>
        <begin position="15"/>
        <end position="178"/>
    </location>
</feature>
<dbReference type="InterPro" id="IPR007267">
    <property type="entry name" value="GtrA_DPMS_TM"/>
</dbReference>
<dbReference type="AlphaFoldDB" id="A0A366FSN4"/>
<dbReference type="GO" id="GO:0000271">
    <property type="term" value="P:polysaccharide biosynthetic process"/>
    <property type="evidence" value="ECO:0007669"/>
    <property type="project" value="InterPro"/>
</dbReference>
<dbReference type="PANTHER" id="PTHR48090:SF7">
    <property type="entry name" value="RFBJ PROTEIN"/>
    <property type="match status" value="1"/>
</dbReference>
<gene>
    <name evidence="9" type="ORF">DFR50_10341</name>
</gene>